<feature type="compositionally biased region" description="Basic and acidic residues" evidence="1">
    <location>
        <begin position="22"/>
        <end position="34"/>
    </location>
</feature>
<dbReference type="Proteomes" id="UP000499080">
    <property type="component" value="Unassembled WGS sequence"/>
</dbReference>
<feature type="region of interest" description="Disordered" evidence="1">
    <location>
        <begin position="157"/>
        <end position="184"/>
    </location>
</feature>
<gene>
    <name evidence="2" type="ORF">AVEN_58223_1</name>
</gene>
<evidence type="ECO:0000313" key="3">
    <source>
        <dbReference type="Proteomes" id="UP000499080"/>
    </source>
</evidence>
<feature type="region of interest" description="Disordered" evidence="1">
    <location>
        <begin position="1"/>
        <end position="34"/>
    </location>
</feature>
<reference evidence="2 3" key="1">
    <citation type="journal article" date="2019" name="Sci. Rep.">
        <title>Orb-weaving spider Araneus ventricosus genome elucidates the spidroin gene catalogue.</title>
        <authorList>
            <person name="Kono N."/>
            <person name="Nakamura H."/>
            <person name="Ohtoshi R."/>
            <person name="Moran D.A.P."/>
            <person name="Shinohara A."/>
            <person name="Yoshida Y."/>
            <person name="Fujiwara M."/>
            <person name="Mori M."/>
            <person name="Tomita M."/>
            <person name="Arakawa K."/>
        </authorList>
    </citation>
    <scope>NUCLEOTIDE SEQUENCE [LARGE SCALE GENOMIC DNA]</scope>
</reference>
<dbReference type="AlphaFoldDB" id="A0A4Y2JSB0"/>
<feature type="compositionally biased region" description="Basic and acidic residues" evidence="1">
    <location>
        <begin position="1"/>
        <end position="15"/>
    </location>
</feature>
<sequence length="232" mass="26097">MEEEHSSENDAKDFLQELTEWSGKEKEVRPPNERELATCDTIHEQERRKILTRQLLRKAGERLKKAKPSSEAAIKAAKDVDRFNSAMELVDGILYKYGGCPVLNCTKHPHSGNEDPNNELDATSCTEMDTTSIADDQEQTTTSLVDDQEQTTTSLVDDLEQTTTPPAEVNSDESEFQMVSPRKAAKNPVLETATPKFETGNKYQQLAEEKIYPASISLKPQGNYKQTIKEIF</sequence>
<evidence type="ECO:0000313" key="2">
    <source>
        <dbReference type="EMBL" id="GBM92202.1"/>
    </source>
</evidence>
<protein>
    <submittedName>
        <fullName evidence="2">Uncharacterized protein</fullName>
    </submittedName>
</protein>
<keyword evidence="3" id="KW-1185">Reference proteome</keyword>
<organism evidence="2 3">
    <name type="scientific">Araneus ventricosus</name>
    <name type="common">Orbweaver spider</name>
    <name type="synonym">Epeira ventricosa</name>
    <dbReference type="NCBI Taxonomy" id="182803"/>
    <lineage>
        <taxon>Eukaryota</taxon>
        <taxon>Metazoa</taxon>
        <taxon>Ecdysozoa</taxon>
        <taxon>Arthropoda</taxon>
        <taxon>Chelicerata</taxon>
        <taxon>Arachnida</taxon>
        <taxon>Araneae</taxon>
        <taxon>Araneomorphae</taxon>
        <taxon>Entelegynae</taxon>
        <taxon>Araneoidea</taxon>
        <taxon>Araneidae</taxon>
        <taxon>Araneus</taxon>
    </lineage>
</organism>
<name>A0A4Y2JSB0_ARAVE</name>
<dbReference type="EMBL" id="BGPR01003771">
    <property type="protein sequence ID" value="GBM92202.1"/>
    <property type="molecule type" value="Genomic_DNA"/>
</dbReference>
<comment type="caution">
    <text evidence="2">The sequence shown here is derived from an EMBL/GenBank/DDBJ whole genome shotgun (WGS) entry which is preliminary data.</text>
</comment>
<accession>A0A4Y2JSB0</accession>
<proteinExistence type="predicted"/>
<evidence type="ECO:0000256" key="1">
    <source>
        <dbReference type="SAM" id="MobiDB-lite"/>
    </source>
</evidence>